<keyword evidence="1" id="KW-0812">Transmembrane</keyword>
<evidence type="ECO:0000256" key="1">
    <source>
        <dbReference type="SAM" id="Phobius"/>
    </source>
</evidence>
<protein>
    <recommendedName>
        <fullName evidence="2">TadE-like domain-containing protein</fullName>
    </recommendedName>
</protein>
<dbReference type="Pfam" id="PF07811">
    <property type="entry name" value="TadE"/>
    <property type="match status" value="1"/>
</dbReference>
<feature type="transmembrane region" description="Helical" evidence="1">
    <location>
        <begin position="20"/>
        <end position="45"/>
    </location>
</feature>
<comment type="caution">
    <text evidence="3">The sequence shown here is derived from an EMBL/GenBank/DDBJ whole genome shotgun (WGS) entry which is preliminary data.</text>
</comment>
<evidence type="ECO:0000313" key="3">
    <source>
        <dbReference type="EMBL" id="RAK55297.1"/>
    </source>
</evidence>
<organism evidence="3 4">
    <name type="scientific">Phenylobacterium soli</name>
    <dbReference type="NCBI Taxonomy" id="2170551"/>
    <lineage>
        <taxon>Bacteria</taxon>
        <taxon>Pseudomonadati</taxon>
        <taxon>Pseudomonadota</taxon>
        <taxon>Alphaproteobacteria</taxon>
        <taxon>Caulobacterales</taxon>
        <taxon>Caulobacteraceae</taxon>
        <taxon>Phenylobacterium</taxon>
    </lineage>
</organism>
<dbReference type="Proteomes" id="UP000249254">
    <property type="component" value="Unassembled WGS sequence"/>
</dbReference>
<dbReference type="EMBL" id="QFYQ01000001">
    <property type="protein sequence ID" value="RAK55297.1"/>
    <property type="molecule type" value="Genomic_DNA"/>
</dbReference>
<dbReference type="AlphaFoldDB" id="A0A328AL65"/>
<proteinExistence type="predicted"/>
<dbReference type="RefSeq" id="WP_111529045.1">
    <property type="nucleotide sequence ID" value="NZ_JBHRSG010000003.1"/>
</dbReference>
<sequence length="164" mass="17505">MWTRAFASDRQGATAIEFALVLPLLIGIIVGTVEIGIVGLVSNTLDNSVQAASRKIRVGDTGAPTSASEFRDAVCSGMFEPRNSCLAKLNVSVRKFSNFASASAAAGDAPANQFDRGGEGDIILVKATYRWPFFMPFFTLDYQQSGAAAVLLDARTTFKNEPFG</sequence>
<reference evidence="4" key="1">
    <citation type="submission" date="2018-05" db="EMBL/GenBank/DDBJ databases">
        <authorList>
            <person name="Li X."/>
        </authorList>
    </citation>
    <scope>NUCLEOTIDE SEQUENCE [LARGE SCALE GENOMIC DNA]</scope>
    <source>
        <strain evidence="4">LX32</strain>
    </source>
</reference>
<keyword evidence="1" id="KW-1133">Transmembrane helix</keyword>
<accession>A0A328AL65</accession>
<name>A0A328AL65_9CAUL</name>
<evidence type="ECO:0000259" key="2">
    <source>
        <dbReference type="Pfam" id="PF07811"/>
    </source>
</evidence>
<evidence type="ECO:0000313" key="4">
    <source>
        <dbReference type="Proteomes" id="UP000249254"/>
    </source>
</evidence>
<dbReference type="OrthoDB" id="7990385at2"/>
<gene>
    <name evidence="3" type="ORF">DJ017_12630</name>
</gene>
<keyword evidence="1" id="KW-0472">Membrane</keyword>
<dbReference type="InterPro" id="IPR012495">
    <property type="entry name" value="TadE-like_dom"/>
</dbReference>
<feature type="domain" description="TadE-like" evidence="2">
    <location>
        <begin position="12"/>
        <end position="54"/>
    </location>
</feature>
<keyword evidence="4" id="KW-1185">Reference proteome</keyword>